<accession>A0A7J5Y2E2</accession>
<name>A0A7J5Y2E2_DISMA</name>
<reference evidence="1 2" key="1">
    <citation type="submission" date="2020-03" db="EMBL/GenBank/DDBJ databases">
        <title>Dissostichus mawsoni Genome sequencing and assembly.</title>
        <authorList>
            <person name="Park H."/>
        </authorList>
    </citation>
    <scope>NUCLEOTIDE SEQUENCE [LARGE SCALE GENOMIC DNA]</scope>
    <source>
        <strain evidence="1">DM0001</strain>
        <tissue evidence="1">Muscle</tissue>
    </source>
</reference>
<comment type="caution">
    <text evidence="1">The sequence shown here is derived from an EMBL/GenBank/DDBJ whole genome shotgun (WGS) entry which is preliminary data.</text>
</comment>
<dbReference type="Proteomes" id="UP000518266">
    <property type="component" value="Unassembled WGS sequence"/>
</dbReference>
<organism evidence="1 2">
    <name type="scientific">Dissostichus mawsoni</name>
    <name type="common">Antarctic cod</name>
    <dbReference type="NCBI Taxonomy" id="36200"/>
    <lineage>
        <taxon>Eukaryota</taxon>
        <taxon>Metazoa</taxon>
        <taxon>Chordata</taxon>
        <taxon>Craniata</taxon>
        <taxon>Vertebrata</taxon>
        <taxon>Euteleostomi</taxon>
        <taxon>Actinopterygii</taxon>
        <taxon>Neopterygii</taxon>
        <taxon>Teleostei</taxon>
        <taxon>Neoteleostei</taxon>
        <taxon>Acanthomorphata</taxon>
        <taxon>Eupercaria</taxon>
        <taxon>Perciformes</taxon>
        <taxon>Notothenioidei</taxon>
        <taxon>Nototheniidae</taxon>
        <taxon>Dissostichus</taxon>
    </lineage>
</organism>
<gene>
    <name evidence="1" type="ORF">F7725_001798</name>
</gene>
<proteinExistence type="predicted"/>
<feature type="non-terminal residue" evidence="1">
    <location>
        <position position="1"/>
    </location>
</feature>
<dbReference type="AlphaFoldDB" id="A0A7J5Y2E2"/>
<evidence type="ECO:0000313" key="2">
    <source>
        <dbReference type="Proteomes" id="UP000518266"/>
    </source>
</evidence>
<dbReference type="EMBL" id="JAAKFY010000018">
    <property type="protein sequence ID" value="KAF3842949.1"/>
    <property type="molecule type" value="Genomic_DNA"/>
</dbReference>
<protein>
    <submittedName>
        <fullName evidence="1">Uncharacterized protein</fullName>
    </submittedName>
</protein>
<sequence>MADVEAFIKAPSQESLGTFSKEQLLLIAEHFSVSIVGDKRMKENIKDSIVSTLKKFELEIEKEIAVERIRQESEKAKLEMEGHRLSILRDGALFGEGQGEQ</sequence>
<evidence type="ECO:0000313" key="1">
    <source>
        <dbReference type="EMBL" id="KAF3842949.1"/>
    </source>
</evidence>
<keyword evidence="2" id="KW-1185">Reference proteome</keyword>
<dbReference type="OrthoDB" id="8962223at2759"/>